<comment type="caution">
    <text evidence="2">The sequence shown here is derived from an EMBL/GenBank/DDBJ whole genome shotgun (WGS) entry which is preliminary data.</text>
</comment>
<accession>A0A813JE33</accession>
<evidence type="ECO:0000256" key="1">
    <source>
        <dbReference type="SAM" id="MobiDB-lite"/>
    </source>
</evidence>
<proteinExistence type="predicted"/>
<feature type="compositionally biased region" description="Low complexity" evidence="1">
    <location>
        <begin position="1"/>
        <end position="39"/>
    </location>
</feature>
<feature type="compositionally biased region" description="Basic and acidic residues" evidence="1">
    <location>
        <begin position="43"/>
        <end position="55"/>
    </location>
</feature>
<organism evidence="2 3">
    <name type="scientific">Polarella glacialis</name>
    <name type="common">Dinoflagellate</name>
    <dbReference type="NCBI Taxonomy" id="89957"/>
    <lineage>
        <taxon>Eukaryota</taxon>
        <taxon>Sar</taxon>
        <taxon>Alveolata</taxon>
        <taxon>Dinophyceae</taxon>
        <taxon>Suessiales</taxon>
        <taxon>Suessiaceae</taxon>
        <taxon>Polarella</taxon>
    </lineage>
</organism>
<protein>
    <submittedName>
        <fullName evidence="2">Uncharacterized protein</fullName>
    </submittedName>
</protein>
<feature type="region of interest" description="Disordered" evidence="1">
    <location>
        <begin position="1"/>
        <end position="121"/>
    </location>
</feature>
<gene>
    <name evidence="2" type="ORF">PGLA2088_LOCUS18174</name>
</gene>
<feature type="compositionally biased region" description="Low complexity" evidence="1">
    <location>
        <begin position="89"/>
        <end position="104"/>
    </location>
</feature>
<dbReference type="EMBL" id="CAJNNW010024474">
    <property type="protein sequence ID" value="CAE8672667.1"/>
    <property type="molecule type" value="Genomic_DNA"/>
</dbReference>
<dbReference type="AlphaFoldDB" id="A0A813JE33"/>
<feature type="compositionally biased region" description="Basic and acidic residues" evidence="1">
    <location>
        <begin position="108"/>
        <end position="117"/>
    </location>
</feature>
<evidence type="ECO:0000313" key="2">
    <source>
        <dbReference type="EMBL" id="CAE8672667.1"/>
    </source>
</evidence>
<dbReference type="Proteomes" id="UP000626109">
    <property type="component" value="Unassembled WGS sequence"/>
</dbReference>
<reference evidence="2" key="1">
    <citation type="submission" date="2021-02" db="EMBL/GenBank/DDBJ databases">
        <authorList>
            <person name="Dougan E. K."/>
            <person name="Rhodes N."/>
            <person name="Thang M."/>
            <person name="Chan C."/>
        </authorList>
    </citation>
    <scope>NUCLEOTIDE SEQUENCE</scope>
</reference>
<name>A0A813JE33_POLGL</name>
<sequence length="148" mass="16319">QQQKTTTTTTTTSTTTTNNNNSMLMPRAPAMPRRQAAPPSWLEQKRAAAAEKEAADMDSSFELESCPTDCPSPVANSGNHHNFMQEFGSNSNRSSSKSSSSNNSIQHQHSDKPDKSVSRVHKLRAAVRAAVFQDRDRDLCDPPVMPRF</sequence>
<evidence type="ECO:0000313" key="3">
    <source>
        <dbReference type="Proteomes" id="UP000626109"/>
    </source>
</evidence>
<feature type="non-terminal residue" evidence="2">
    <location>
        <position position="1"/>
    </location>
</feature>